<dbReference type="RefSeq" id="WP_089283404.1">
    <property type="nucleotide sequence ID" value="NZ_FZOJ01000012.1"/>
</dbReference>
<accession>A0A239FCR1</accession>
<feature type="transmembrane region" description="Helical" evidence="5">
    <location>
        <begin position="120"/>
        <end position="146"/>
    </location>
</feature>
<dbReference type="OrthoDB" id="1954570at2"/>
<name>A0A239FCR1_9FIRM</name>
<gene>
    <name evidence="6" type="ORF">SAMN05446037_101294</name>
</gene>
<evidence type="ECO:0000256" key="1">
    <source>
        <dbReference type="ARBA" id="ARBA00004141"/>
    </source>
</evidence>
<dbReference type="PANTHER" id="PTHR37306">
    <property type="entry name" value="COLICIN V PRODUCTION PROTEIN"/>
    <property type="match status" value="1"/>
</dbReference>
<dbReference type="GO" id="GO:0009403">
    <property type="term" value="P:toxin biosynthetic process"/>
    <property type="evidence" value="ECO:0007669"/>
    <property type="project" value="InterPro"/>
</dbReference>
<keyword evidence="7" id="KW-1185">Reference proteome</keyword>
<sequence>MKWFDLLILLILGLSSLSGYKRGFILTLFSLGSYIIAFITAKTYYPLLAQWIRKSPYIFEGVQGFVGKNIKLHLPEIMESNVEGFSKLPNLLENYLYREISLETYANQTMEVVKGHIVDVLVTFFINMISMIILFIVVRTLIQLIGHVVNQIFELPVLRTVNNLGGGVAGFIRGFIFVVVAILIMTPIAMTNLEGVMAKGMQESTLLPILSQHVLSYLLEWL</sequence>
<feature type="transmembrane region" description="Helical" evidence="5">
    <location>
        <begin position="166"/>
        <end position="189"/>
    </location>
</feature>
<evidence type="ECO:0000256" key="3">
    <source>
        <dbReference type="ARBA" id="ARBA00022989"/>
    </source>
</evidence>
<dbReference type="InterPro" id="IPR003825">
    <property type="entry name" value="Colicin-V_CvpA"/>
</dbReference>
<dbReference type="Proteomes" id="UP000198304">
    <property type="component" value="Unassembled WGS sequence"/>
</dbReference>
<organism evidence="6 7">
    <name type="scientific">Anaerovirgula multivorans</name>
    <dbReference type="NCBI Taxonomy" id="312168"/>
    <lineage>
        <taxon>Bacteria</taxon>
        <taxon>Bacillati</taxon>
        <taxon>Bacillota</taxon>
        <taxon>Clostridia</taxon>
        <taxon>Peptostreptococcales</taxon>
        <taxon>Natronincolaceae</taxon>
        <taxon>Anaerovirgula</taxon>
    </lineage>
</organism>
<keyword evidence="3 5" id="KW-1133">Transmembrane helix</keyword>
<evidence type="ECO:0000313" key="7">
    <source>
        <dbReference type="Proteomes" id="UP000198304"/>
    </source>
</evidence>
<dbReference type="PANTHER" id="PTHR37306:SF1">
    <property type="entry name" value="COLICIN V PRODUCTION PROTEIN"/>
    <property type="match status" value="1"/>
</dbReference>
<evidence type="ECO:0000256" key="2">
    <source>
        <dbReference type="ARBA" id="ARBA00022692"/>
    </source>
</evidence>
<evidence type="ECO:0000256" key="4">
    <source>
        <dbReference type="ARBA" id="ARBA00023136"/>
    </source>
</evidence>
<protein>
    <submittedName>
        <fullName evidence="6">Colicin V production protein</fullName>
    </submittedName>
</protein>
<proteinExistence type="predicted"/>
<dbReference type="EMBL" id="FZOJ01000012">
    <property type="protein sequence ID" value="SNS53864.1"/>
    <property type="molecule type" value="Genomic_DNA"/>
</dbReference>
<comment type="subcellular location">
    <subcellularLocation>
        <location evidence="1">Membrane</location>
        <topology evidence="1">Multi-pass membrane protein</topology>
    </subcellularLocation>
</comment>
<dbReference type="AlphaFoldDB" id="A0A239FCR1"/>
<feature type="transmembrane region" description="Helical" evidence="5">
    <location>
        <begin position="29"/>
        <end position="48"/>
    </location>
</feature>
<keyword evidence="4 5" id="KW-0472">Membrane</keyword>
<evidence type="ECO:0000313" key="6">
    <source>
        <dbReference type="EMBL" id="SNS53864.1"/>
    </source>
</evidence>
<keyword evidence="2 5" id="KW-0812">Transmembrane</keyword>
<dbReference type="Pfam" id="PF02674">
    <property type="entry name" value="Colicin_V"/>
    <property type="match status" value="2"/>
</dbReference>
<evidence type="ECO:0000256" key="5">
    <source>
        <dbReference type="SAM" id="Phobius"/>
    </source>
</evidence>
<reference evidence="7" key="1">
    <citation type="submission" date="2017-06" db="EMBL/GenBank/DDBJ databases">
        <authorList>
            <person name="Varghese N."/>
            <person name="Submissions S."/>
        </authorList>
    </citation>
    <scope>NUCLEOTIDE SEQUENCE [LARGE SCALE GENOMIC DNA]</scope>
    <source>
        <strain evidence="7">SCA</strain>
    </source>
</reference>
<dbReference type="GO" id="GO:0016020">
    <property type="term" value="C:membrane"/>
    <property type="evidence" value="ECO:0007669"/>
    <property type="project" value="UniProtKB-SubCell"/>
</dbReference>